<dbReference type="AlphaFoldDB" id="C1N663"/>
<dbReference type="InterPro" id="IPR027471">
    <property type="entry name" value="YbeD-like_sf"/>
</dbReference>
<reference evidence="2 3" key="1">
    <citation type="journal article" date="2009" name="Science">
        <title>Green evolution and dynamic adaptations revealed by genomes of the marine picoeukaryotes Micromonas.</title>
        <authorList>
            <person name="Worden A.Z."/>
            <person name="Lee J.H."/>
            <person name="Mock T."/>
            <person name="Rouze P."/>
            <person name="Simmons M.P."/>
            <person name="Aerts A.L."/>
            <person name="Allen A.E."/>
            <person name="Cuvelier M.L."/>
            <person name="Derelle E."/>
            <person name="Everett M.V."/>
            <person name="Foulon E."/>
            <person name="Grimwood J."/>
            <person name="Gundlach H."/>
            <person name="Henrissat B."/>
            <person name="Napoli C."/>
            <person name="McDonald S.M."/>
            <person name="Parker M.S."/>
            <person name="Rombauts S."/>
            <person name="Salamov A."/>
            <person name="Von Dassow P."/>
            <person name="Badger J.H."/>
            <person name="Coutinho P.M."/>
            <person name="Demir E."/>
            <person name="Dubchak I."/>
            <person name="Gentemann C."/>
            <person name="Eikrem W."/>
            <person name="Gready J.E."/>
            <person name="John U."/>
            <person name="Lanier W."/>
            <person name="Lindquist E.A."/>
            <person name="Lucas S."/>
            <person name="Mayer K.F."/>
            <person name="Moreau H."/>
            <person name="Not F."/>
            <person name="Otillar R."/>
            <person name="Panaud O."/>
            <person name="Pangilinan J."/>
            <person name="Paulsen I."/>
            <person name="Piegu B."/>
            <person name="Poliakov A."/>
            <person name="Robbens S."/>
            <person name="Schmutz J."/>
            <person name="Toulza E."/>
            <person name="Wyss T."/>
            <person name="Zelensky A."/>
            <person name="Zhou K."/>
            <person name="Armbrust E.V."/>
            <person name="Bhattacharya D."/>
            <person name="Goodenough U.W."/>
            <person name="Van de Peer Y."/>
            <person name="Grigoriev I.V."/>
        </authorList>
    </citation>
    <scope>NUCLEOTIDE SEQUENCE [LARGE SCALE GENOMIC DNA]</scope>
    <source>
        <strain evidence="2 3">CCMP1545</strain>
    </source>
</reference>
<evidence type="ECO:0000313" key="2">
    <source>
        <dbReference type="EMBL" id="EEH52616.1"/>
    </source>
</evidence>
<dbReference type="Proteomes" id="UP000001876">
    <property type="component" value="Unassembled WGS sequence"/>
</dbReference>
<dbReference type="GeneID" id="9688919"/>
<feature type="region of interest" description="Disordered" evidence="1">
    <location>
        <begin position="18"/>
        <end position="53"/>
    </location>
</feature>
<dbReference type="OrthoDB" id="43442at2759"/>
<dbReference type="Gene3D" id="3.30.70.260">
    <property type="match status" value="1"/>
</dbReference>
<dbReference type="Pfam" id="PF04359">
    <property type="entry name" value="DUF493"/>
    <property type="match status" value="1"/>
</dbReference>
<accession>C1N663</accession>
<name>C1N663_MICPC</name>
<organism evidence="3">
    <name type="scientific">Micromonas pusilla (strain CCMP1545)</name>
    <name type="common">Picoplanktonic green alga</name>
    <dbReference type="NCBI Taxonomy" id="564608"/>
    <lineage>
        <taxon>Eukaryota</taxon>
        <taxon>Viridiplantae</taxon>
        <taxon>Chlorophyta</taxon>
        <taxon>Mamiellophyceae</taxon>
        <taxon>Mamiellales</taxon>
        <taxon>Mamiellaceae</taxon>
        <taxon>Micromonas</taxon>
    </lineage>
</organism>
<gene>
    <name evidence="2" type="ORF">MICPUCDRAFT_48852</name>
</gene>
<dbReference type="RefSeq" id="XP_003063480.1">
    <property type="nucleotide sequence ID" value="XM_003063434.1"/>
</dbReference>
<dbReference type="eggNOG" id="ENOG502R8HT">
    <property type="taxonomic scope" value="Eukaryota"/>
</dbReference>
<dbReference type="EMBL" id="GG663748">
    <property type="protein sequence ID" value="EEH52616.1"/>
    <property type="molecule type" value="Genomic_DNA"/>
</dbReference>
<dbReference type="KEGG" id="mpp:MICPUCDRAFT_48852"/>
<dbReference type="InterPro" id="IPR007454">
    <property type="entry name" value="UPF0250_YbeD-like"/>
</dbReference>
<dbReference type="OMA" id="CATTHAR"/>
<evidence type="ECO:0000313" key="3">
    <source>
        <dbReference type="Proteomes" id="UP000001876"/>
    </source>
</evidence>
<proteinExistence type="predicted"/>
<sequence length="207" mass="22508">MAAALLASVSCRARAPATAASRSIRRRVDRRGRERAGTTARRAAGDDDDDIDARIPDDIPDALKDLVLNDDGDLVDTKTGQVLNDLGATRFDVAVRAMRGEYDPPGASTEKDGGQIFDTLTQFPTSYTFQYSGKASSLSEEDIDDIVKNIIGKTCECEVGDDAVEVKNRGSSRKFVSVWVTCVVHSAEMVTEVLTKLGEDDRVMFKL</sequence>
<protein>
    <submittedName>
        <fullName evidence="2">Predicted protein</fullName>
    </submittedName>
</protein>
<keyword evidence="3" id="KW-1185">Reference proteome</keyword>
<evidence type="ECO:0000256" key="1">
    <source>
        <dbReference type="SAM" id="MobiDB-lite"/>
    </source>
</evidence>
<dbReference type="SUPFAM" id="SSF117991">
    <property type="entry name" value="YbeD/HP0495-like"/>
    <property type="match status" value="1"/>
</dbReference>